<dbReference type="EMBL" id="HACM01007404">
    <property type="protein sequence ID" value="CRZ07846.1"/>
    <property type="molecule type" value="Transcribed_RNA"/>
</dbReference>
<dbReference type="AlphaFoldDB" id="A0A0H5R1M3"/>
<proteinExistence type="predicted"/>
<organism evidence="1">
    <name type="scientific">Spongospora subterranea</name>
    <dbReference type="NCBI Taxonomy" id="70186"/>
    <lineage>
        <taxon>Eukaryota</taxon>
        <taxon>Sar</taxon>
        <taxon>Rhizaria</taxon>
        <taxon>Endomyxa</taxon>
        <taxon>Phytomyxea</taxon>
        <taxon>Plasmodiophorida</taxon>
        <taxon>Plasmodiophoridae</taxon>
        <taxon>Spongospora</taxon>
    </lineage>
</organism>
<evidence type="ECO:0000313" key="1">
    <source>
        <dbReference type="EMBL" id="CRZ07846.1"/>
    </source>
</evidence>
<sequence length="213" mass="24328">MTLNCRNLCALQIFLLPSLSRKPRRRFSEFMEQSGFALKDPSVRDFFISVTLLFSNSQQFRGQLNFVSIFLDRFPELATSRIQAVDLLRSTMFQGLTTRSFLRQTSRRPDFIGASDASDSGLVVFGTNHSNSFYHSEATKDPHIVIGELRAVKKAISLSSYSRLPPPQRQQHGQPRACSLPVDPLIRNTRYTIIRSINRRSSTFDFRSFVISL</sequence>
<accession>A0A0H5R1M3</accession>
<feature type="non-terminal residue" evidence="1">
    <location>
        <position position="213"/>
    </location>
</feature>
<protein>
    <submittedName>
        <fullName evidence="1">Uncharacterized protein</fullName>
    </submittedName>
</protein>
<reference evidence="1" key="1">
    <citation type="submission" date="2015-04" db="EMBL/GenBank/DDBJ databases">
        <title>The genome sequence of the plant pathogenic Rhizarian Plasmodiophora brassicae reveals insights in its biotrophic life cycle and the origin of chitin synthesis.</title>
        <authorList>
            <person name="Schwelm A."/>
            <person name="Fogelqvist J."/>
            <person name="Knaust A."/>
            <person name="Julke S."/>
            <person name="Lilja T."/>
            <person name="Dhandapani V."/>
            <person name="Bonilla-Rosso G."/>
            <person name="Karlsson M."/>
            <person name="Shevchenko A."/>
            <person name="Choi S.R."/>
            <person name="Kim H.G."/>
            <person name="Park J.Y."/>
            <person name="Lim Y.P."/>
            <person name="Ludwig-Muller J."/>
            <person name="Dixelius C."/>
        </authorList>
    </citation>
    <scope>NUCLEOTIDE SEQUENCE</scope>
    <source>
        <tissue evidence="1">Potato root galls</tissue>
    </source>
</reference>
<name>A0A0H5R1M3_9EUKA</name>